<dbReference type="RefSeq" id="WP_004078397.1">
    <property type="nucleotide sequence ID" value="NZ_CM001436.1"/>
</dbReference>
<evidence type="ECO:0000313" key="2">
    <source>
        <dbReference type="EMBL" id="EHQ36144.1"/>
    </source>
</evidence>
<dbReference type="EMBL" id="CM001436">
    <property type="protein sequence ID" value="EHQ36144.1"/>
    <property type="molecule type" value="Genomic_DNA"/>
</dbReference>
<feature type="domain" description="NAD(P)-binding" evidence="1">
    <location>
        <begin position="5"/>
        <end position="306"/>
    </location>
</feature>
<dbReference type="Pfam" id="PF16363">
    <property type="entry name" value="GDP_Man_Dehyd"/>
    <property type="match status" value="1"/>
</dbReference>
<accession>H1Z052</accession>
<dbReference type="Proteomes" id="UP000005741">
    <property type="component" value="Chromosome"/>
</dbReference>
<dbReference type="SUPFAM" id="SSF51735">
    <property type="entry name" value="NAD(P)-binding Rossmann-fold domains"/>
    <property type="match status" value="1"/>
</dbReference>
<keyword evidence="3" id="KW-1185">Reference proteome</keyword>
<proteinExistence type="predicted"/>
<dbReference type="OrthoDB" id="4907at2157"/>
<name>H1Z052_9EURY</name>
<dbReference type="STRING" id="937775.Metlim_2059"/>
<dbReference type="Gene3D" id="3.40.50.720">
    <property type="entry name" value="NAD(P)-binding Rossmann-like Domain"/>
    <property type="match status" value="1"/>
</dbReference>
<dbReference type="PANTHER" id="PTHR43000">
    <property type="entry name" value="DTDP-D-GLUCOSE 4,6-DEHYDRATASE-RELATED"/>
    <property type="match status" value="1"/>
</dbReference>
<dbReference type="AlphaFoldDB" id="H1Z052"/>
<reference evidence="2 3" key="1">
    <citation type="submission" date="2011-10" db="EMBL/GenBank/DDBJ databases">
        <title>The Improved High-Quality Draft genome of Methanoplanus limicola DSM 2279.</title>
        <authorList>
            <consortium name="US DOE Joint Genome Institute (JGI-PGF)"/>
            <person name="Lucas S."/>
            <person name="Copeland A."/>
            <person name="Lapidus A."/>
            <person name="Glavina del Rio T."/>
            <person name="Dalin E."/>
            <person name="Tice H."/>
            <person name="Bruce D."/>
            <person name="Goodwin L."/>
            <person name="Pitluck S."/>
            <person name="Peters L."/>
            <person name="Mikhailova N."/>
            <person name="Lu M."/>
            <person name="Kyrpides N."/>
            <person name="Mavromatis K."/>
            <person name="Ivanova N."/>
            <person name="Markowitz V."/>
            <person name="Cheng J.-F."/>
            <person name="Hugenholtz P."/>
            <person name="Woyke T."/>
            <person name="Wu D."/>
            <person name="Wirth R."/>
            <person name="Brambilla E.-M."/>
            <person name="Klenk H.-P."/>
            <person name="Eisen J.A."/>
        </authorList>
    </citation>
    <scope>NUCLEOTIDE SEQUENCE [LARGE SCALE GENOMIC DNA]</scope>
    <source>
        <strain evidence="2 3">DSM 2279</strain>
    </source>
</reference>
<sequence>MRNILITGGNGFIGTSLSEKLINRNIRIVSFDINPPKNQELKNLNNFTYIKGDINNKSDLKKLFSEHEFTGIIHLASVSRVIDGEKDPDLCRKTIVHGTKNLTDEIASSSNQPFIIYGSSREVYGESQSLPVLESSGYNPVNVYGESKAEAEKIIRTASEKLKLKSVILRFSNVYGNRYDINDRVIPRFILGALNNNILEIHGGRQIFDFTNIDDTVAGIECTIHHLLKEDIPKGYCEDFHITTGNSCSLYDVVNIIRKITGKNTQYKLTPERSYDVNRFVGNPQKAIDILGYNPETDLETGIKKTIDSYRGELN</sequence>
<evidence type="ECO:0000313" key="3">
    <source>
        <dbReference type="Proteomes" id="UP000005741"/>
    </source>
</evidence>
<dbReference type="HOGENOM" id="CLU_007383_1_7_2"/>
<dbReference type="InterPro" id="IPR016040">
    <property type="entry name" value="NAD(P)-bd_dom"/>
</dbReference>
<protein>
    <submittedName>
        <fullName evidence="2">NAD-dependent epimerase/dehydratase</fullName>
    </submittedName>
</protein>
<organism evidence="2 3">
    <name type="scientific">Methanoplanus limicola DSM 2279</name>
    <dbReference type="NCBI Taxonomy" id="937775"/>
    <lineage>
        <taxon>Archaea</taxon>
        <taxon>Methanobacteriati</taxon>
        <taxon>Methanobacteriota</taxon>
        <taxon>Stenosarchaea group</taxon>
        <taxon>Methanomicrobia</taxon>
        <taxon>Methanomicrobiales</taxon>
        <taxon>Methanomicrobiaceae</taxon>
        <taxon>Methanoplanus</taxon>
    </lineage>
</organism>
<gene>
    <name evidence="2" type="ORF">Metlim_2059</name>
</gene>
<evidence type="ECO:0000259" key="1">
    <source>
        <dbReference type="Pfam" id="PF16363"/>
    </source>
</evidence>
<dbReference type="InParanoid" id="H1Z052"/>
<dbReference type="InterPro" id="IPR036291">
    <property type="entry name" value="NAD(P)-bd_dom_sf"/>
</dbReference>